<dbReference type="KEGG" id="suam:BOO69_14200"/>
<evidence type="ECO:0000256" key="2">
    <source>
        <dbReference type="SAM" id="MobiDB-lite"/>
    </source>
</evidence>
<dbReference type="RefSeq" id="WP_071972776.1">
    <property type="nucleotide sequence ID" value="NZ_CP018076.1"/>
</dbReference>
<evidence type="ECO:0000256" key="1">
    <source>
        <dbReference type="SAM" id="Coils"/>
    </source>
</evidence>
<evidence type="ECO:0000313" key="5">
    <source>
        <dbReference type="Proteomes" id="UP000181897"/>
    </source>
</evidence>
<evidence type="ECO:0000259" key="3">
    <source>
        <dbReference type="Pfam" id="PF18932"/>
    </source>
</evidence>
<protein>
    <recommendedName>
        <fullName evidence="3">DUF5681 domain-containing protein</fullName>
    </recommendedName>
</protein>
<dbReference type="InterPro" id="IPR043736">
    <property type="entry name" value="DUF5681"/>
</dbReference>
<feature type="domain" description="DUF5681" evidence="3">
    <location>
        <begin position="26"/>
        <end position="112"/>
    </location>
</feature>
<name>A0A1J0WJF2_9RHOB</name>
<dbReference type="EMBL" id="CP018076">
    <property type="protein sequence ID" value="APE44434.1"/>
    <property type="molecule type" value="Genomic_DNA"/>
</dbReference>
<feature type="coiled-coil region" evidence="1">
    <location>
        <begin position="182"/>
        <end position="209"/>
    </location>
</feature>
<sequence length="238" mass="26760">MTKDKAKLPAVRPGTNYDVGYAKPPKSSRFKPGTSGNPKGRPRGAKNKRPALNDERLKSIIIDEAYREITVRDGNRNVSVPMAQAIVRALAVNAAKGQHRAQRLFAEMLSSTERQNKELADAWLSTAMDYKIEWDRELQRREALNITDLPSPLPHPDQVKIDMNTGTAWIEGPATKDQVAELELWEERRQAFTDELTDLRKALAEETDDSVRAILEADIAQVEKTVCIIQELLGRIGY</sequence>
<dbReference type="Proteomes" id="UP000181897">
    <property type="component" value="Chromosome"/>
</dbReference>
<dbReference type="STRING" id="1917485.BOO69_14200"/>
<organism evidence="4 5">
    <name type="scientific">Sulfitobacter alexandrii</name>
    <dbReference type="NCBI Taxonomy" id="1917485"/>
    <lineage>
        <taxon>Bacteria</taxon>
        <taxon>Pseudomonadati</taxon>
        <taxon>Pseudomonadota</taxon>
        <taxon>Alphaproteobacteria</taxon>
        <taxon>Rhodobacterales</taxon>
        <taxon>Roseobacteraceae</taxon>
        <taxon>Sulfitobacter</taxon>
    </lineage>
</organism>
<dbReference type="AlphaFoldDB" id="A0A1J0WJF2"/>
<accession>A0A1J0WJF2</accession>
<feature type="region of interest" description="Disordered" evidence="2">
    <location>
        <begin position="1"/>
        <end position="52"/>
    </location>
</feature>
<dbReference type="Pfam" id="PF18932">
    <property type="entry name" value="DUF5681"/>
    <property type="match status" value="1"/>
</dbReference>
<gene>
    <name evidence="4" type="ORF">BOO69_14200</name>
</gene>
<dbReference type="OrthoDB" id="2086138at2"/>
<proteinExistence type="predicted"/>
<keyword evidence="1" id="KW-0175">Coiled coil</keyword>
<evidence type="ECO:0000313" key="4">
    <source>
        <dbReference type="EMBL" id="APE44434.1"/>
    </source>
</evidence>
<feature type="compositionally biased region" description="Basic residues" evidence="2">
    <location>
        <begin position="40"/>
        <end position="49"/>
    </location>
</feature>
<reference evidence="4 5" key="1">
    <citation type="submission" date="2016-11" db="EMBL/GenBank/DDBJ databases">
        <title>Complete genome sequence of Sulfitobacter sp. AM1-D1, a toxic bacteria associated with marine dinoflagellate Alexandrium minutum in East China Sea.</title>
        <authorList>
            <person name="Yang Q."/>
            <person name="Zhang X."/>
            <person name="Tian X."/>
        </authorList>
    </citation>
    <scope>NUCLEOTIDE SEQUENCE [LARGE SCALE GENOMIC DNA]</scope>
    <source>
        <strain evidence="4 5">AM1-D1</strain>
    </source>
</reference>
<keyword evidence="5" id="KW-1185">Reference proteome</keyword>